<dbReference type="CDD" id="cd02440">
    <property type="entry name" value="AdoMet_MTases"/>
    <property type="match status" value="1"/>
</dbReference>
<feature type="chain" id="PRO_5035846612" evidence="1">
    <location>
        <begin position="16"/>
        <end position="245"/>
    </location>
</feature>
<evidence type="ECO:0000313" key="2">
    <source>
        <dbReference type="EMBL" id="GIL38296.1"/>
    </source>
</evidence>
<dbReference type="SUPFAM" id="SSF53335">
    <property type="entry name" value="S-adenosyl-L-methionine-dependent methyltransferases"/>
    <property type="match status" value="1"/>
</dbReference>
<organism evidence="2 3">
    <name type="scientific">Roseiterribacter gracilis</name>
    <dbReference type="NCBI Taxonomy" id="2812848"/>
    <lineage>
        <taxon>Bacteria</taxon>
        <taxon>Pseudomonadati</taxon>
        <taxon>Pseudomonadota</taxon>
        <taxon>Alphaproteobacteria</taxon>
        <taxon>Rhodospirillales</taxon>
        <taxon>Roseiterribacteraceae</taxon>
        <taxon>Roseiterribacter</taxon>
    </lineage>
</organism>
<dbReference type="InterPro" id="IPR029063">
    <property type="entry name" value="SAM-dependent_MTases_sf"/>
</dbReference>
<proteinExistence type="predicted"/>
<keyword evidence="3" id="KW-1185">Reference proteome</keyword>
<dbReference type="PIRSF" id="PIRSF031679">
    <property type="entry name" value="Mtase_Alr7345_prd"/>
    <property type="match status" value="1"/>
</dbReference>
<evidence type="ECO:0000256" key="1">
    <source>
        <dbReference type="SAM" id="SignalP"/>
    </source>
</evidence>
<keyword evidence="2" id="KW-0808">Transferase</keyword>
<gene>
    <name evidence="2" type="ORF">TMPK1_05330</name>
</gene>
<dbReference type="GO" id="GO:0008168">
    <property type="term" value="F:methyltransferase activity"/>
    <property type="evidence" value="ECO:0007669"/>
    <property type="project" value="UniProtKB-KW"/>
</dbReference>
<reference evidence="2" key="1">
    <citation type="submission" date="2021-02" db="EMBL/GenBank/DDBJ databases">
        <title>Genome sequence of Rhodospirillales sp. strain TMPK1 isolated from soil.</title>
        <authorList>
            <person name="Nakai R."/>
            <person name="Kusada H."/>
            <person name="Tamaki H."/>
        </authorList>
    </citation>
    <scope>NUCLEOTIDE SEQUENCE</scope>
    <source>
        <strain evidence="2">TMPK1</strain>
    </source>
</reference>
<dbReference type="GO" id="GO:0032259">
    <property type="term" value="P:methylation"/>
    <property type="evidence" value="ECO:0007669"/>
    <property type="project" value="UniProtKB-KW"/>
</dbReference>
<accession>A0A8S8XAW2</accession>
<comment type="caution">
    <text evidence="2">The sequence shown here is derived from an EMBL/GenBank/DDBJ whole genome shotgun (WGS) entry which is preliminary data.</text>
</comment>
<dbReference type="InterPro" id="IPR016980">
    <property type="entry name" value="S-AdoMet-dep_MeTrfase_Alr7345"/>
</dbReference>
<keyword evidence="2" id="KW-0489">Methyltransferase</keyword>
<feature type="signal peptide" evidence="1">
    <location>
        <begin position="1"/>
        <end position="15"/>
    </location>
</feature>
<protein>
    <submittedName>
        <fullName evidence="2">Methyltransferase</fullName>
    </submittedName>
</protein>
<dbReference type="Proteomes" id="UP000681075">
    <property type="component" value="Unassembled WGS sequence"/>
</dbReference>
<dbReference type="AlphaFoldDB" id="A0A8S8XAW2"/>
<name>A0A8S8XAW2_9PROT</name>
<dbReference type="Gene3D" id="3.40.50.150">
    <property type="entry name" value="Vaccinia Virus protein VP39"/>
    <property type="match status" value="1"/>
</dbReference>
<sequence>MLVTLTALTSPLAFAADAPKNVAAAVADTTRPETDTKRDADRKPAEVLAFTGVKTGDKVLDLVAGGGYFSRLFAGAVGPTGAVYMFNPTEFTKNSKNPVPANGSKPDPAHPNITFVNTSINELKAPEKVDIVWTSQNYHDLHKTYMGEGFDIAKFNKVVFDQLKPGGTFIVLDHSAKAGTGRADIESLHRIDEATVKKEVEAAGFKYEGSLDVLRNKSDDRSAKVFDPAIRSKTDQFVLKFRKPN</sequence>
<dbReference type="EMBL" id="BOPV01000001">
    <property type="protein sequence ID" value="GIL38296.1"/>
    <property type="molecule type" value="Genomic_DNA"/>
</dbReference>
<keyword evidence="1" id="KW-0732">Signal</keyword>
<evidence type="ECO:0000313" key="3">
    <source>
        <dbReference type="Proteomes" id="UP000681075"/>
    </source>
</evidence>